<dbReference type="GO" id="GO:0015212">
    <property type="term" value="F:cytidine transmembrane transporter activity"/>
    <property type="evidence" value="ECO:0007669"/>
    <property type="project" value="TreeGrafter"/>
</dbReference>
<feature type="transmembrane region" description="Helical" evidence="7">
    <location>
        <begin position="140"/>
        <end position="158"/>
    </location>
</feature>
<feature type="transmembrane region" description="Helical" evidence="7">
    <location>
        <begin position="21"/>
        <end position="42"/>
    </location>
</feature>
<dbReference type="PIRSF" id="PIRSF004925">
    <property type="entry name" value="HcaT"/>
    <property type="match status" value="1"/>
</dbReference>
<feature type="domain" description="Major facilitator superfamily (MFS) profile" evidence="8">
    <location>
        <begin position="16"/>
        <end position="390"/>
    </location>
</feature>
<feature type="transmembrane region" description="Helical" evidence="7">
    <location>
        <begin position="164"/>
        <end position="186"/>
    </location>
</feature>
<evidence type="ECO:0000313" key="9">
    <source>
        <dbReference type="EMBL" id="SDP01556.1"/>
    </source>
</evidence>
<reference evidence="10" key="1">
    <citation type="submission" date="2016-10" db="EMBL/GenBank/DDBJ databases">
        <authorList>
            <person name="Varghese N."/>
            <person name="Submissions S."/>
        </authorList>
    </citation>
    <scope>NUCLEOTIDE SEQUENCE [LARGE SCALE GENOMIC DNA]</scope>
    <source>
        <strain evidence="10">IBRC-M10078</strain>
    </source>
</reference>
<protein>
    <submittedName>
        <fullName evidence="9">MFS transporter, PPP family, 3-phenylpropionic acid transporter</fullName>
    </submittedName>
</protein>
<keyword evidence="3" id="KW-1003">Cell membrane</keyword>
<keyword evidence="2" id="KW-0813">Transport</keyword>
<gene>
    <name evidence="9" type="ORF">SAMN05216565_101213</name>
</gene>
<dbReference type="GO" id="GO:0015213">
    <property type="term" value="F:uridine transmembrane transporter activity"/>
    <property type="evidence" value="ECO:0007669"/>
    <property type="project" value="TreeGrafter"/>
</dbReference>
<evidence type="ECO:0000256" key="2">
    <source>
        <dbReference type="ARBA" id="ARBA00022448"/>
    </source>
</evidence>
<evidence type="ECO:0000256" key="7">
    <source>
        <dbReference type="SAM" id="Phobius"/>
    </source>
</evidence>
<feature type="transmembrane region" description="Helical" evidence="7">
    <location>
        <begin position="106"/>
        <end position="128"/>
    </location>
</feature>
<evidence type="ECO:0000313" key="10">
    <source>
        <dbReference type="Proteomes" id="UP000199159"/>
    </source>
</evidence>
<dbReference type="GO" id="GO:0005886">
    <property type="term" value="C:plasma membrane"/>
    <property type="evidence" value="ECO:0007669"/>
    <property type="project" value="UniProtKB-SubCell"/>
</dbReference>
<sequence>MEVSLKQTNGQQESKTNLTISIFYFFFFFGLGSFTPLLSVYLNEMGLSGTQIGTVMSITPIVMIIAQPMWGMITDYTQKPRLVLTGTLITAAVIGLIYSSVNTFSILIFIAAMLSFFQSAVIPISDSLTISYVQRVKGNYGALRLWGAIGFAIAVLFSGRLSEIVSLSVIFYIFSITLFITAIIAWKMPNERSSAQVDLKKGVTTLFRMPRFVLFLLTTFMIFGPIAANNVYFGIFITDMGGTLTGVGIAFLLSAGSEAPFMKVAGNWIQRLGMLHILLIAGIISCLRWAFYFVEPSLMLVYATTIAQGVSVGLFIPAALQYVRDISPNSVRATAVSLYAAIGNGLGSWFCTYVGGVILETSGILNVYLFFTSLTLIGILTLFIIRYLDQKKKEVKNVA</sequence>
<feature type="transmembrane region" description="Helical" evidence="7">
    <location>
        <begin position="365"/>
        <end position="388"/>
    </location>
</feature>
<evidence type="ECO:0000259" key="8">
    <source>
        <dbReference type="PROSITE" id="PS50850"/>
    </source>
</evidence>
<feature type="transmembrane region" description="Helical" evidence="7">
    <location>
        <begin position="335"/>
        <end position="359"/>
    </location>
</feature>
<accession>A0A1H0PAA7</accession>
<dbReference type="CDD" id="cd17335">
    <property type="entry name" value="MFS_MFSD6"/>
    <property type="match status" value="1"/>
</dbReference>
<feature type="transmembrane region" description="Helical" evidence="7">
    <location>
        <begin position="232"/>
        <end position="253"/>
    </location>
</feature>
<dbReference type="Pfam" id="PF12832">
    <property type="entry name" value="MFS_1_like"/>
    <property type="match status" value="1"/>
</dbReference>
<dbReference type="RefSeq" id="WP_090849280.1">
    <property type="nucleotide sequence ID" value="NZ_FNJU01000001.1"/>
</dbReference>
<dbReference type="Gene3D" id="1.20.1250.20">
    <property type="entry name" value="MFS general substrate transporter like domains"/>
    <property type="match status" value="2"/>
</dbReference>
<evidence type="ECO:0000256" key="4">
    <source>
        <dbReference type="ARBA" id="ARBA00022692"/>
    </source>
</evidence>
<feature type="transmembrane region" description="Helical" evidence="7">
    <location>
        <begin position="206"/>
        <end position="226"/>
    </location>
</feature>
<feature type="transmembrane region" description="Helical" evidence="7">
    <location>
        <begin position="48"/>
        <end position="70"/>
    </location>
</feature>
<evidence type="ECO:0000256" key="3">
    <source>
        <dbReference type="ARBA" id="ARBA00022475"/>
    </source>
</evidence>
<dbReference type="PANTHER" id="PTHR23522:SF4">
    <property type="entry name" value="NUCLEOSIDE PERMEASE NUPG-RELATED"/>
    <property type="match status" value="1"/>
</dbReference>
<dbReference type="InterPro" id="IPR020846">
    <property type="entry name" value="MFS_dom"/>
</dbReference>
<name>A0A1H0PAA7_9BACI</name>
<comment type="subcellular location">
    <subcellularLocation>
        <location evidence="1">Cell membrane</location>
        <topology evidence="1">Multi-pass membrane protein</topology>
    </subcellularLocation>
</comment>
<evidence type="ECO:0000256" key="6">
    <source>
        <dbReference type="ARBA" id="ARBA00023136"/>
    </source>
</evidence>
<proteinExistence type="predicted"/>
<keyword evidence="10" id="KW-1185">Reference proteome</keyword>
<organism evidence="9 10">
    <name type="scientific">Litchfieldia salsa</name>
    <dbReference type="NCBI Taxonomy" id="930152"/>
    <lineage>
        <taxon>Bacteria</taxon>
        <taxon>Bacillati</taxon>
        <taxon>Bacillota</taxon>
        <taxon>Bacilli</taxon>
        <taxon>Bacillales</taxon>
        <taxon>Bacillaceae</taxon>
        <taxon>Litchfieldia</taxon>
    </lineage>
</organism>
<keyword evidence="6 7" id="KW-0472">Membrane</keyword>
<dbReference type="PROSITE" id="PS50850">
    <property type="entry name" value="MFS"/>
    <property type="match status" value="1"/>
</dbReference>
<dbReference type="InterPro" id="IPR026032">
    <property type="entry name" value="HcaT-like"/>
</dbReference>
<dbReference type="STRING" id="930152.SAMN05216565_101213"/>
<evidence type="ECO:0000256" key="5">
    <source>
        <dbReference type="ARBA" id="ARBA00022989"/>
    </source>
</evidence>
<keyword evidence="5 7" id="KW-1133">Transmembrane helix</keyword>
<dbReference type="EMBL" id="FNJU01000001">
    <property type="protein sequence ID" value="SDP01556.1"/>
    <property type="molecule type" value="Genomic_DNA"/>
</dbReference>
<dbReference type="PANTHER" id="PTHR23522">
    <property type="entry name" value="BLL5896 PROTEIN"/>
    <property type="match status" value="1"/>
</dbReference>
<dbReference type="InterPro" id="IPR024989">
    <property type="entry name" value="MFS_assoc_dom"/>
</dbReference>
<dbReference type="SUPFAM" id="SSF103473">
    <property type="entry name" value="MFS general substrate transporter"/>
    <property type="match status" value="1"/>
</dbReference>
<dbReference type="AlphaFoldDB" id="A0A1H0PAA7"/>
<evidence type="ECO:0000256" key="1">
    <source>
        <dbReference type="ARBA" id="ARBA00004651"/>
    </source>
</evidence>
<feature type="transmembrane region" description="Helical" evidence="7">
    <location>
        <begin position="274"/>
        <end position="294"/>
    </location>
</feature>
<feature type="transmembrane region" description="Helical" evidence="7">
    <location>
        <begin position="300"/>
        <end position="323"/>
    </location>
</feature>
<dbReference type="Proteomes" id="UP000199159">
    <property type="component" value="Unassembled WGS sequence"/>
</dbReference>
<dbReference type="InterPro" id="IPR036259">
    <property type="entry name" value="MFS_trans_sf"/>
</dbReference>
<dbReference type="OrthoDB" id="1650886at2"/>
<keyword evidence="4 7" id="KW-0812">Transmembrane</keyword>